<feature type="chain" id="PRO_5025606173" description="Cyanovirin-N domain-containing protein" evidence="1">
    <location>
        <begin position="24"/>
        <end position="120"/>
    </location>
</feature>
<evidence type="ECO:0000313" key="2">
    <source>
        <dbReference type="EMBL" id="KAF2758915.1"/>
    </source>
</evidence>
<name>A0A6A6W8N8_9PEZI</name>
<reference evidence="2" key="1">
    <citation type="journal article" date="2020" name="Stud. Mycol.">
        <title>101 Dothideomycetes genomes: a test case for predicting lifestyles and emergence of pathogens.</title>
        <authorList>
            <person name="Haridas S."/>
            <person name="Albert R."/>
            <person name="Binder M."/>
            <person name="Bloem J."/>
            <person name="Labutti K."/>
            <person name="Salamov A."/>
            <person name="Andreopoulos B."/>
            <person name="Baker S."/>
            <person name="Barry K."/>
            <person name="Bills G."/>
            <person name="Bluhm B."/>
            <person name="Cannon C."/>
            <person name="Castanera R."/>
            <person name="Culley D."/>
            <person name="Daum C."/>
            <person name="Ezra D."/>
            <person name="Gonzalez J."/>
            <person name="Henrissat B."/>
            <person name="Kuo A."/>
            <person name="Liang C."/>
            <person name="Lipzen A."/>
            <person name="Lutzoni F."/>
            <person name="Magnuson J."/>
            <person name="Mondo S."/>
            <person name="Nolan M."/>
            <person name="Ohm R."/>
            <person name="Pangilinan J."/>
            <person name="Park H.-J."/>
            <person name="Ramirez L."/>
            <person name="Alfaro M."/>
            <person name="Sun H."/>
            <person name="Tritt A."/>
            <person name="Yoshinaga Y."/>
            <person name="Zwiers L.-H."/>
            <person name="Turgeon B."/>
            <person name="Goodwin S."/>
            <person name="Spatafora J."/>
            <person name="Crous P."/>
            <person name="Grigoriev I."/>
        </authorList>
    </citation>
    <scope>NUCLEOTIDE SEQUENCE</scope>
    <source>
        <strain evidence="2">CBS 121739</strain>
    </source>
</reference>
<dbReference type="RefSeq" id="XP_033601366.1">
    <property type="nucleotide sequence ID" value="XM_033740792.1"/>
</dbReference>
<dbReference type="Proteomes" id="UP000799437">
    <property type="component" value="Unassembled WGS sequence"/>
</dbReference>
<feature type="signal peptide" evidence="1">
    <location>
        <begin position="1"/>
        <end position="23"/>
    </location>
</feature>
<keyword evidence="1" id="KW-0732">Signal</keyword>
<dbReference type="AlphaFoldDB" id="A0A6A6W8N8"/>
<dbReference type="GeneID" id="54481846"/>
<dbReference type="EMBL" id="ML996570">
    <property type="protein sequence ID" value="KAF2758915.1"/>
    <property type="molecule type" value="Genomic_DNA"/>
</dbReference>
<evidence type="ECO:0000313" key="3">
    <source>
        <dbReference type="Proteomes" id="UP000799437"/>
    </source>
</evidence>
<evidence type="ECO:0008006" key="4">
    <source>
        <dbReference type="Google" id="ProtNLM"/>
    </source>
</evidence>
<protein>
    <recommendedName>
        <fullName evidence="4">Cyanovirin-N domain-containing protein</fullName>
    </recommendedName>
</protein>
<accession>A0A6A6W8N8</accession>
<organism evidence="2 3">
    <name type="scientific">Pseudovirgaria hyperparasitica</name>
    <dbReference type="NCBI Taxonomy" id="470096"/>
    <lineage>
        <taxon>Eukaryota</taxon>
        <taxon>Fungi</taxon>
        <taxon>Dikarya</taxon>
        <taxon>Ascomycota</taxon>
        <taxon>Pezizomycotina</taxon>
        <taxon>Dothideomycetes</taxon>
        <taxon>Dothideomycetes incertae sedis</taxon>
        <taxon>Acrospermales</taxon>
        <taxon>Acrospermaceae</taxon>
        <taxon>Pseudovirgaria</taxon>
    </lineage>
</organism>
<proteinExistence type="predicted"/>
<keyword evidence="3" id="KW-1185">Reference proteome</keyword>
<evidence type="ECO:0000256" key="1">
    <source>
        <dbReference type="SAM" id="SignalP"/>
    </source>
</evidence>
<sequence length="120" mass="12665">MHLTAPVLTIFLLTLGSFTNAQASCTIARFAAGDCKSNRIALGTQTGPGSKCLTFKRNRVTCTQRQNPTTVTGEGQCTYTIWSDANCSQGGGYIYRTDCTNPGQYIEAAPGGGSLSIDCV</sequence>
<gene>
    <name evidence="2" type="ORF">EJ05DRAFT_326385</name>
</gene>